<proteinExistence type="predicted"/>
<evidence type="ECO:0000256" key="1">
    <source>
        <dbReference type="SAM" id="Phobius"/>
    </source>
</evidence>
<evidence type="ECO:0000256" key="2">
    <source>
        <dbReference type="SAM" id="SignalP"/>
    </source>
</evidence>
<dbReference type="Proteomes" id="UP001620626">
    <property type="component" value="Unassembled WGS sequence"/>
</dbReference>
<keyword evidence="1" id="KW-0812">Transmembrane</keyword>
<keyword evidence="2" id="KW-0732">Signal</keyword>
<feature type="transmembrane region" description="Helical" evidence="1">
    <location>
        <begin position="67"/>
        <end position="92"/>
    </location>
</feature>
<keyword evidence="1" id="KW-0472">Membrane</keyword>
<keyword evidence="4" id="KW-1185">Reference proteome</keyword>
<feature type="signal peptide" evidence="2">
    <location>
        <begin position="1"/>
        <end position="22"/>
    </location>
</feature>
<evidence type="ECO:0000313" key="4">
    <source>
        <dbReference type="Proteomes" id="UP001620626"/>
    </source>
</evidence>
<sequence length="111" mass="12420">MANTLLITTLLITVVGLHFCLANRSDIEDYEHLRQFFKQLNGHGPSSNSSSANSEDAYVNNAVVPNVILWCILLFALLALVIIICCIIRMWIRKMNPVANFNAKNKDESAL</sequence>
<name>A0ABD2JT98_9BILA</name>
<keyword evidence="1" id="KW-1133">Transmembrane helix</keyword>
<feature type="chain" id="PRO_5044818681" evidence="2">
    <location>
        <begin position="23"/>
        <end position="111"/>
    </location>
</feature>
<protein>
    <submittedName>
        <fullName evidence="3">Uncharacterized protein</fullName>
    </submittedName>
</protein>
<comment type="caution">
    <text evidence="3">The sequence shown here is derived from an EMBL/GenBank/DDBJ whole genome shotgun (WGS) entry which is preliminary data.</text>
</comment>
<reference evidence="3 4" key="1">
    <citation type="submission" date="2024-10" db="EMBL/GenBank/DDBJ databases">
        <authorList>
            <person name="Kim D."/>
        </authorList>
    </citation>
    <scope>NUCLEOTIDE SEQUENCE [LARGE SCALE GENOMIC DNA]</scope>
    <source>
        <strain evidence="3">BH-2024</strain>
    </source>
</reference>
<evidence type="ECO:0000313" key="3">
    <source>
        <dbReference type="EMBL" id="KAL3093817.1"/>
    </source>
</evidence>
<organism evidence="3 4">
    <name type="scientific">Heterodera trifolii</name>
    <dbReference type="NCBI Taxonomy" id="157864"/>
    <lineage>
        <taxon>Eukaryota</taxon>
        <taxon>Metazoa</taxon>
        <taxon>Ecdysozoa</taxon>
        <taxon>Nematoda</taxon>
        <taxon>Chromadorea</taxon>
        <taxon>Rhabditida</taxon>
        <taxon>Tylenchina</taxon>
        <taxon>Tylenchomorpha</taxon>
        <taxon>Tylenchoidea</taxon>
        <taxon>Heteroderidae</taxon>
        <taxon>Heteroderinae</taxon>
        <taxon>Heterodera</taxon>
    </lineage>
</organism>
<accession>A0ABD2JT98</accession>
<dbReference type="EMBL" id="JBICBT010000908">
    <property type="protein sequence ID" value="KAL3093817.1"/>
    <property type="molecule type" value="Genomic_DNA"/>
</dbReference>
<dbReference type="AlphaFoldDB" id="A0ABD2JT98"/>
<gene>
    <name evidence="3" type="ORF">niasHT_021646</name>
</gene>